<evidence type="ECO:0000313" key="3">
    <source>
        <dbReference type="EMBL" id="KAK3274089.1"/>
    </source>
</evidence>
<feature type="transmembrane region" description="Helical" evidence="2">
    <location>
        <begin position="340"/>
        <end position="364"/>
    </location>
</feature>
<dbReference type="Proteomes" id="UP001190700">
    <property type="component" value="Unassembled WGS sequence"/>
</dbReference>
<evidence type="ECO:0000256" key="2">
    <source>
        <dbReference type="SAM" id="Phobius"/>
    </source>
</evidence>
<organism evidence="3 4">
    <name type="scientific">Cymbomonas tetramitiformis</name>
    <dbReference type="NCBI Taxonomy" id="36881"/>
    <lineage>
        <taxon>Eukaryota</taxon>
        <taxon>Viridiplantae</taxon>
        <taxon>Chlorophyta</taxon>
        <taxon>Pyramimonadophyceae</taxon>
        <taxon>Pyramimonadales</taxon>
        <taxon>Pyramimonadaceae</taxon>
        <taxon>Cymbomonas</taxon>
    </lineage>
</organism>
<feature type="transmembrane region" description="Helical" evidence="2">
    <location>
        <begin position="522"/>
        <end position="545"/>
    </location>
</feature>
<reference evidence="3 4" key="1">
    <citation type="journal article" date="2015" name="Genome Biol. Evol.">
        <title>Comparative Genomics of a Bacterivorous Green Alga Reveals Evolutionary Causalities and Consequences of Phago-Mixotrophic Mode of Nutrition.</title>
        <authorList>
            <person name="Burns J.A."/>
            <person name="Paasch A."/>
            <person name="Narechania A."/>
            <person name="Kim E."/>
        </authorList>
    </citation>
    <scope>NUCLEOTIDE SEQUENCE [LARGE SCALE GENOMIC DNA]</scope>
    <source>
        <strain evidence="3 4">PLY_AMNH</strain>
    </source>
</reference>
<keyword evidence="2" id="KW-1133">Transmembrane helix</keyword>
<keyword evidence="2" id="KW-0812">Transmembrane</keyword>
<feature type="transmembrane region" description="Helical" evidence="2">
    <location>
        <begin position="384"/>
        <end position="404"/>
    </location>
</feature>
<protein>
    <submittedName>
        <fullName evidence="3">Uncharacterized protein</fullName>
    </submittedName>
</protein>
<proteinExistence type="predicted"/>
<dbReference type="EMBL" id="LGRX02007955">
    <property type="protein sequence ID" value="KAK3274089.1"/>
    <property type="molecule type" value="Genomic_DNA"/>
</dbReference>
<gene>
    <name evidence="3" type="ORF">CYMTET_17710</name>
</gene>
<dbReference type="AlphaFoldDB" id="A0AAE0G9R1"/>
<keyword evidence="4" id="KW-1185">Reference proteome</keyword>
<name>A0AAE0G9R1_9CHLO</name>
<feature type="non-terminal residue" evidence="3">
    <location>
        <position position="1"/>
    </location>
</feature>
<feature type="region of interest" description="Disordered" evidence="1">
    <location>
        <begin position="588"/>
        <end position="610"/>
    </location>
</feature>
<accession>A0AAE0G9R1</accession>
<evidence type="ECO:0000313" key="4">
    <source>
        <dbReference type="Proteomes" id="UP001190700"/>
    </source>
</evidence>
<keyword evidence="2" id="KW-0472">Membrane</keyword>
<comment type="caution">
    <text evidence="3">The sequence shown here is derived from an EMBL/GenBank/DDBJ whole genome shotgun (WGS) entry which is preliminary data.</text>
</comment>
<sequence>FVDTFKVLLDNMETEGWYKRSHLWNMIFLQRIDGSFELSRKLASMLHAGEPEQDLMENPLAPHSPETLQQSIPDELWEAMVGGEELTSEAQAEVGDLWATILVVTWLEGLPYAWTENPEDHPKEQITLRSRAHMYIMKHCEHNSKLTTSIDSINRTADLLLTQWEAEHEAHAHKVYILLKKHPESVAEHFQQFSDSANRFIRSTRRERLKFLHKKRDGLFKRMLRSVRWILRAHPLIGIAMVGPTEPFSRSERILIQANTFIMMLTFSMWFFYTKSLNCCRDFREYVSCPSHLAVREPCLGYTYCLALMDSSDDDYLPEELHGDLYECNHFPEDTYLGRAYAILVMVTILTPVNLVLSQCFIIAASASIPSNWGTYVPKRAARLFGPFTMLVVQTIVLMAYVLFFNFRKFNRGMASAVVAALSIALRSRQVRRFFRSCYEAVCWVALKMWEAYEAAYAWAVGGIVENEETRMAMHLVSQVESSLQMVAYTIIVVSWSIIAMVLLTYSLVIRELMGAESEQQVIMMWLITLFFDQFGIECFKIILIRGTVSHFMKKLEGVILGHSPMHKWYESHVLQITHSLHEEQAREEEAADDDFNAGNSMDMSFDGPF</sequence>
<feature type="transmembrane region" description="Helical" evidence="2">
    <location>
        <begin position="486"/>
        <end position="510"/>
    </location>
</feature>
<evidence type="ECO:0000256" key="1">
    <source>
        <dbReference type="SAM" id="MobiDB-lite"/>
    </source>
</evidence>
<feature type="transmembrane region" description="Helical" evidence="2">
    <location>
        <begin position="254"/>
        <end position="273"/>
    </location>
</feature>